<gene>
    <name evidence="2" type="ORF">PoB_006347100</name>
</gene>
<dbReference type="Proteomes" id="UP000735302">
    <property type="component" value="Unassembled WGS sequence"/>
</dbReference>
<sequence length="74" mass="7938">MTTPQQGDLRLSSPLSAQDAGGDSGLESPGDRSANKIDYIFIQKRLSEVNAGAWSPVYSVARRRCSSSCLLPHS</sequence>
<dbReference type="EMBL" id="BLXT01007159">
    <property type="protein sequence ID" value="GFO36966.1"/>
    <property type="molecule type" value="Genomic_DNA"/>
</dbReference>
<evidence type="ECO:0000313" key="2">
    <source>
        <dbReference type="EMBL" id="GFO36966.1"/>
    </source>
</evidence>
<accession>A0AAV4CYS4</accession>
<evidence type="ECO:0000313" key="3">
    <source>
        <dbReference type="Proteomes" id="UP000735302"/>
    </source>
</evidence>
<protein>
    <submittedName>
        <fullName evidence="2">Uncharacterized protein</fullName>
    </submittedName>
</protein>
<evidence type="ECO:0000256" key="1">
    <source>
        <dbReference type="SAM" id="MobiDB-lite"/>
    </source>
</evidence>
<comment type="caution">
    <text evidence="2">The sequence shown here is derived from an EMBL/GenBank/DDBJ whole genome shotgun (WGS) entry which is preliminary data.</text>
</comment>
<reference evidence="2 3" key="1">
    <citation type="journal article" date="2021" name="Elife">
        <title>Chloroplast acquisition without the gene transfer in kleptoplastic sea slugs, Plakobranchus ocellatus.</title>
        <authorList>
            <person name="Maeda T."/>
            <person name="Takahashi S."/>
            <person name="Yoshida T."/>
            <person name="Shimamura S."/>
            <person name="Takaki Y."/>
            <person name="Nagai Y."/>
            <person name="Toyoda A."/>
            <person name="Suzuki Y."/>
            <person name="Arimoto A."/>
            <person name="Ishii H."/>
            <person name="Satoh N."/>
            <person name="Nishiyama T."/>
            <person name="Hasebe M."/>
            <person name="Maruyama T."/>
            <person name="Minagawa J."/>
            <person name="Obokata J."/>
            <person name="Shigenobu S."/>
        </authorList>
    </citation>
    <scope>NUCLEOTIDE SEQUENCE [LARGE SCALE GENOMIC DNA]</scope>
</reference>
<dbReference type="AlphaFoldDB" id="A0AAV4CYS4"/>
<organism evidence="2 3">
    <name type="scientific">Plakobranchus ocellatus</name>
    <dbReference type="NCBI Taxonomy" id="259542"/>
    <lineage>
        <taxon>Eukaryota</taxon>
        <taxon>Metazoa</taxon>
        <taxon>Spiralia</taxon>
        <taxon>Lophotrochozoa</taxon>
        <taxon>Mollusca</taxon>
        <taxon>Gastropoda</taxon>
        <taxon>Heterobranchia</taxon>
        <taxon>Euthyneura</taxon>
        <taxon>Panpulmonata</taxon>
        <taxon>Sacoglossa</taxon>
        <taxon>Placobranchoidea</taxon>
        <taxon>Plakobranchidae</taxon>
        <taxon>Plakobranchus</taxon>
    </lineage>
</organism>
<proteinExistence type="predicted"/>
<name>A0AAV4CYS4_9GAST</name>
<feature type="region of interest" description="Disordered" evidence="1">
    <location>
        <begin position="1"/>
        <end position="32"/>
    </location>
</feature>
<keyword evidence="3" id="KW-1185">Reference proteome</keyword>